<evidence type="ECO:0000313" key="7">
    <source>
        <dbReference type="Proteomes" id="UP001589710"/>
    </source>
</evidence>
<feature type="domain" description="HTH tetR-type" evidence="5">
    <location>
        <begin position="2"/>
        <end position="62"/>
    </location>
</feature>
<dbReference type="PRINTS" id="PR00455">
    <property type="entry name" value="HTHTETR"/>
</dbReference>
<evidence type="ECO:0000256" key="2">
    <source>
        <dbReference type="ARBA" id="ARBA00023125"/>
    </source>
</evidence>
<dbReference type="InterPro" id="IPR050109">
    <property type="entry name" value="HTH-type_TetR-like_transc_reg"/>
</dbReference>
<dbReference type="Proteomes" id="UP001589710">
    <property type="component" value="Unassembled WGS sequence"/>
</dbReference>
<dbReference type="SUPFAM" id="SSF48498">
    <property type="entry name" value="Tetracyclin repressor-like, C-terminal domain"/>
    <property type="match status" value="1"/>
</dbReference>
<name>A0ABV5RB38_9ACTN</name>
<dbReference type="PANTHER" id="PTHR30055:SF239">
    <property type="entry name" value="TRANSCRIPTIONAL REGULATORY PROTEIN"/>
    <property type="match status" value="1"/>
</dbReference>
<evidence type="ECO:0000313" key="6">
    <source>
        <dbReference type="EMBL" id="MFB9575083.1"/>
    </source>
</evidence>
<keyword evidence="3" id="KW-0804">Transcription</keyword>
<dbReference type="InterPro" id="IPR025996">
    <property type="entry name" value="MT1864/Rv1816-like_C"/>
</dbReference>
<evidence type="ECO:0000256" key="4">
    <source>
        <dbReference type="PROSITE-ProRule" id="PRU00335"/>
    </source>
</evidence>
<dbReference type="PROSITE" id="PS50977">
    <property type="entry name" value="HTH_TETR_2"/>
    <property type="match status" value="1"/>
</dbReference>
<comment type="caution">
    <text evidence="6">The sequence shown here is derived from an EMBL/GenBank/DDBJ whole genome shotgun (WGS) entry which is preliminary data.</text>
</comment>
<keyword evidence="1" id="KW-0805">Transcription regulation</keyword>
<keyword evidence="7" id="KW-1185">Reference proteome</keyword>
<evidence type="ECO:0000256" key="3">
    <source>
        <dbReference type="ARBA" id="ARBA00023163"/>
    </source>
</evidence>
<dbReference type="RefSeq" id="WP_345513008.1">
    <property type="nucleotide sequence ID" value="NZ_BAAAXD010000019.1"/>
</dbReference>
<dbReference type="InterPro" id="IPR001647">
    <property type="entry name" value="HTH_TetR"/>
</dbReference>
<dbReference type="Pfam" id="PF13305">
    <property type="entry name" value="TetR_C_33"/>
    <property type="match status" value="1"/>
</dbReference>
<accession>A0ABV5RB38</accession>
<gene>
    <name evidence="6" type="ORF">ACFFTL_23015</name>
</gene>
<proteinExistence type="predicted"/>
<protein>
    <submittedName>
        <fullName evidence="6">TetR/AcrR family transcriptional regulator</fullName>
    </submittedName>
</protein>
<reference evidence="6 7" key="1">
    <citation type="submission" date="2024-09" db="EMBL/GenBank/DDBJ databases">
        <authorList>
            <person name="Sun Q."/>
            <person name="Mori K."/>
        </authorList>
    </citation>
    <scope>NUCLEOTIDE SEQUENCE [LARGE SCALE GENOMIC DNA]</scope>
    <source>
        <strain evidence="6 7">JCM 3331</strain>
    </source>
</reference>
<dbReference type="EMBL" id="JBHMCG010000097">
    <property type="protein sequence ID" value="MFB9575083.1"/>
    <property type="molecule type" value="Genomic_DNA"/>
</dbReference>
<organism evidence="6 7">
    <name type="scientific">Streptomyces yanii</name>
    <dbReference type="NCBI Taxonomy" id="78510"/>
    <lineage>
        <taxon>Bacteria</taxon>
        <taxon>Bacillati</taxon>
        <taxon>Actinomycetota</taxon>
        <taxon>Actinomycetes</taxon>
        <taxon>Kitasatosporales</taxon>
        <taxon>Streptomycetaceae</taxon>
        <taxon>Streptomyces</taxon>
    </lineage>
</organism>
<dbReference type="Pfam" id="PF00440">
    <property type="entry name" value="TetR_N"/>
    <property type="match status" value="1"/>
</dbReference>
<dbReference type="Gene3D" id="1.10.10.60">
    <property type="entry name" value="Homeodomain-like"/>
    <property type="match status" value="1"/>
</dbReference>
<dbReference type="SUPFAM" id="SSF46689">
    <property type="entry name" value="Homeodomain-like"/>
    <property type="match status" value="1"/>
</dbReference>
<sequence length="180" mass="18877">MTERARQIIAAARTLLETEGPEALTMRRLADSIGITAPSLYKHFPDKASVLTALAGEVLRETAETLEAAESAAPGSFPALATAYRAYALAHPHLYLLTTARPMDPTALPPGLQERAAAPLFRAVDGDQERARAAWAFAHGMVVLELGGRFPPGADLSAAWSAGIAAFARSAPSEASRASG</sequence>
<evidence type="ECO:0000256" key="1">
    <source>
        <dbReference type="ARBA" id="ARBA00023015"/>
    </source>
</evidence>
<evidence type="ECO:0000259" key="5">
    <source>
        <dbReference type="PROSITE" id="PS50977"/>
    </source>
</evidence>
<dbReference type="PROSITE" id="PS01081">
    <property type="entry name" value="HTH_TETR_1"/>
    <property type="match status" value="1"/>
</dbReference>
<dbReference type="Gene3D" id="1.10.357.10">
    <property type="entry name" value="Tetracycline Repressor, domain 2"/>
    <property type="match status" value="1"/>
</dbReference>
<dbReference type="InterPro" id="IPR036271">
    <property type="entry name" value="Tet_transcr_reg_TetR-rel_C_sf"/>
</dbReference>
<keyword evidence="2 4" id="KW-0238">DNA-binding</keyword>
<dbReference type="InterPro" id="IPR009057">
    <property type="entry name" value="Homeodomain-like_sf"/>
</dbReference>
<feature type="DNA-binding region" description="H-T-H motif" evidence="4">
    <location>
        <begin position="25"/>
        <end position="44"/>
    </location>
</feature>
<dbReference type="InterPro" id="IPR023772">
    <property type="entry name" value="DNA-bd_HTH_TetR-type_CS"/>
</dbReference>
<dbReference type="PANTHER" id="PTHR30055">
    <property type="entry name" value="HTH-TYPE TRANSCRIPTIONAL REGULATOR RUTR"/>
    <property type="match status" value="1"/>
</dbReference>